<accession>A0A1H6C9V2</accession>
<evidence type="ECO:0000313" key="1">
    <source>
        <dbReference type="EMBL" id="SEG69527.1"/>
    </source>
</evidence>
<gene>
    <name evidence="1" type="ORF">SAMN04488115_109158</name>
</gene>
<organism evidence="1 2">
    <name type="scientific">Bosea lathyri</name>
    <dbReference type="NCBI Taxonomy" id="1036778"/>
    <lineage>
        <taxon>Bacteria</taxon>
        <taxon>Pseudomonadati</taxon>
        <taxon>Pseudomonadota</taxon>
        <taxon>Alphaproteobacteria</taxon>
        <taxon>Hyphomicrobiales</taxon>
        <taxon>Boseaceae</taxon>
        <taxon>Bosea</taxon>
    </lineage>
</organism>
<dbReference type="Proteomes" id="UP000236743">
    <property type="component" value="Unassembled WGS sequence"/>
</dbReference>
<reference evidence="1 2" key="1">
    <citation type="submission" date="2016-10" db="EMBL/GenBank/DDBJ databases">
        <authorList>
            <person name="de Groot N.N."/>
        </authorList>
    </citation>
    <scope>NUCLEOTIDE SEQUENCE [LARGE SCALE GENOMIC DNA]</scope>
    <source>
        <strain evidence="1 2">DSM 26656</strain>
    </source>
</reference>
<dbReference type="EMBL" id="FNUY01000009">
    <property type="protein sequence ID" value="SEG69527.1"/>
    <property type="molecule type" value="Genomic_DNA"/>
</dbReference>
<dbReference type="AlphaFoldDB" id="A0A1H6C9V2"/>
<keyword evidence="2" id="KW-1185">Reference proteome</keyword>
<proteinExistence type="predicted"/>
<evidence type="ECO:0000313" key="2">
    <source>
        <dbReference type="Proteomes" id="UP000236743"/>
    </source>
</evidence>
<name>A0A1H6C9V2_9HYPH</name>
<sequence>MAQKNWNLRHARMSFIARLFDWIRNEFSDADIRTDNQKERIAEMWPIFEPWLLAIKKPKCR</sequence>
<protein>
    <submittedName>
        <fullName evidence="1">Uncharacterized protein</fullName>
    </submittedName>
</protein>